<proteinExistence type="predicted"/>
<accession>A0A6C0JI08</accession>
<dbReference type="AlphaFoldDB" id="A0A6C0JI08"/>
<name>A0A6C0JI08_9ZZZZ</name>
<sequence>MLSKNTTNNKKSSIIPIPKNKTNFDVNFETNKNQYSLKNNLFDPTKSSPPNIFMLKLYSRVLQYDNQPLQKGRQFC</sequence>
<reference evidence="1" key="1">
    <citation type="journal article" date="2020" name="Nature">
        <title>Giant virus diversity and host interactions through global metagenomics.</title>
        <authorList>
            <person name="Schulz F."/>
            <person name="Roux S."/>
            <person name="Paez-Espino D."/>
            <person name="Jungbluth S."/>
            <person name="Walsh D.A."/>
            <person name="Denef V.J."/>
            <person name="McMahon K.D."/>
            <person name="Konstantinidis K.T."/>
            <person name="Eloe-Fadrosh E.A."/>
            <person name="Kyrpides N.C."/>
            <person name="Woyke T."/>
        </authorList>
    </citation>
    <scope>NUCLEOTIDE SEQUENCE</scope>
    <source>
        <strain evidence="1">GVMAG-M-3300027708-39</strain>
    </source>
</reference>
<protein>
    <submittedName>
        <fullName evidence="1">Uncharacterized protein</fullName>
    </submittedName>
</protein>
<evidence type="ECO:0000313" key="1">
    <source>
        <dbReference type="EMBL" id="QHU04436.1"/>
    </source>
</evidence>
<organism evidence="1">
    <name type="scientific">viral metagenome</name>
    <dbReference type="NCBI Taxonomy" id="1070528"/>
    <lineage>
        <taxon>unclassified sequences</taxon>
        <taxon>metagenomes</taxon>
        <taxon>organismal metagenomes</taxon>
    </lineage>
</organism>
<dbReference type="EMBL" id="MN740400">
    <property type="protein sequence ID" value="QHU04436.1"/>
    <property type="molecule type" value="Genomic_DNA"/>
</dbReference>